<dbReference type="PANTHER" id="PTHR35936">
    <property type="entry name" value="MEMBRANE-BOUND LYTIC MUREIN TRANSGLYCOSYLASE F"/>
    <property type="match status" value="1"/>
</dbReference>
<dbReference type="OrthoDB" id="245568at2"/>
<evidence type="ECO:0000259" key="4">
    <source>
        <dbReference type="SMART" id="SM00062"/>
    </source>
</evidence>
<reference evidence="5 6" key="2">
    <citation type="submission" date="2018-06" db="EMBL/GenBank/DDBJ databases">
        <title>Marinobactersediminissp. nov, a moderately halophilic bacterium isolated from marine solar saltern.</title>
        <authorList>
            <person name="Zhang Y."/>
        </authorList>
    </citation>
    <scope>NUCLEOTIDE SEQUENCE [LARGE SCALE GENOMIC DNA]</scope>
    <source>
        <strain evidence="5 6">F01</strain>
    </source>
</reference>
<dbReference type="PANTHER" id="PTHR35936:SF25">
    <property type="entry name" value="ABC TRANSPORTER SUBSTRATE-BINDING PROTEIN"/>
    <property type="match status" value="1"/>
</dbReference>
<gene>
    <name evidence="5" type="ORF">DIT71_01020</name>
</gene>
<accession>A0A2V3ZPU0</accession>
<dbReference type="EMBL" id="QFWX01000001">
    <property type="protein sequence ID" value="PXX93417.1"/>
    <property type="molecule type" value="Genomic_DNA"/>
</dbReference>
<protein>
    <submittedName>
        <fullName evidence="5">ABC transporter substrate-binding protein</fullName>
    </submittedName>
</protein>
<organism evidence="5 6">
    <name type="scientific">Marinobacter vulgaris</name>
    <dbReference type="NCBI Taxonomy" id="1928331"/>
    <lineage>
        <taxon>Bacteria</taxon>
        <taxon>Pseudomonadati</taxon>
        <taxon>Pseudomonadota</taxon>
        <taxon>Gammaproteobacteria</taxon>
        <taxon>Pseudomonadales</taxon>
        <taxon>Marinobacteraceae</taxon>
        <taxon>Marinobacter</taxon>
    </lineage>
</organism>
<dbReference type="RefSeq" id="WP_114611344.1">
    <property type="nucleotide sequence ID" value="NZ_QFWX01000001.1"/>
</dbReference>
<evidence type="ECO:0000313" key="6">
    <source>
        <dbReference type="Proteomes" id="UP000253987"/>
    </source>
</evidence>
<comment type="similarity">
    <text evidence="1">Belongs to the bacterial solute-binding protein 3 family.</text>
</comment>
<dbReference type="Proteomes" id="UP000253987">
    <property type="component" value="Unassembled WGS sequence"/>
</dbReference>
<feature type="signal peptide" evidence="3">
    <location>
        <begin position="1"/>
        <end position="21"/>
    </location>
</feature>
<dbReference type="PROSITE" id="PS51257">
    <property type="entry name" value="PROKAR_LIPOPROTEIN"/>
    <property type="match status" value="1"/>
</dbReference>
<keyword evidence="6" id="KW-1185">Reference proteome</keyword>
<dbReference type="SUPFAM" id="SSF53850">
    <property type="entry name" value="Periplasmic binding protein-like II"/>
    <property type="match status" value="1"/>
</dbReference>
<dbReference type="Pfam" id="PF00497">
    <property type="entry name" value="SBP_bac_3"/>
    <property type="match status" value="1"/>
</dbReference>
<dbReference type="InterPro" id="IPR001638">
    <property type="entry name" value="Solute-binding_3/MltF_N"/>
</dbReference>
<reference evidence="6" key="1">
    <citation type="submission" date="2018-05" db="EMBL/GenBank/DDBJ databases">
        <authorList>
            <person name="Lu D."/>
        </authorList>
    </citation>
    <scope>NUCLEOTIDE SEQUENCE [LARGE SCALE GENOMIC DNA]</scope>
    <source>
        <strain evidence="6">F01</strain>
    </source>
</reference>
<name>A0A2V3ZPU0_9GAMM</name>
<evidence type="ECO:0000256" key="1">
    <source>
        <dbReference type="ARBA" id="ARBA00010333"/>
    </source>
</evidence>
<keyword evidence="2 3" id="KW-0732">Signal</keyword>
<feature type="domain" description="Solute-binding protein family 3/N-terminal" evidence="4">
    <location>
        <begin position="55"/>
        <end position="285"/>
    </location>
</feature>
<proteinExistence type="inferred from homology"/>
<comment type="caution">
    <text evidence="5">The sequence shown here is derived from an EMBL/GenBank/DDBJ whole genome shotgun (WGS) entry which is preliminary data.</text>
</comment>
<evidence type="ECO:0000256" key="2">
    <source>
        <dbReference type="ARBA" id="ARBA00022729"/>
    </source>
</evidence>
<sequence>MMSRLVITVFAVLFFMGCSQPDGSSGEAVAETSGGVSAGEAALPPLIDSQRRADTIVIAADPWCPHNCEAGSDHEGYMVDLTRDILGESGYTVEYVNLSWARALQMTRDGQLDGVVGAFVTDAPDFVFPDTPQGHSSIAVFTHPDNSWRYAGIESLYDQQLLVINGYSYTPELDRYIDQYQADQNKVWVISGTSPLDRAIEMLEQDRTDLYVEDEYVMAWWARSTGNTASQPRGAGRIGEINTFVAFSPTRKDSQELAALLSQGTRQRINDGRAQQILDNYGLTLWIEKP</sequence>
<dbReference type="AlphaFoldDB" id="A0A2V3ZPU0"/>
<dbReference type="SMART" id="SM00062">
    <property type="entry name" value="PBPb"/>
    <property type="match status" value="1"/>
</dbReference>
<feature type="chain" id="PRO_5015843593" evidence="3">
    <location>
        <begin position="22"/>
        <end position="290"/>
    </location>
</feature>
<evidence type="ECO:0000256" key="3">
    <source>
        <dbReference type="SAM" id="SignalP"/>
    </source>
</evidence>
<evidence type="ECO:0000313" key="5">
    <source>
        <dbReference type="EMBL" id="PXX93417.1"/>
    </source>
</evidence>
<dbReference type="Gene3D" id="3.40.190.10">
    <property type="entry name" value="Periplasmic binding protein-like II"/>
    <property type="match status" value="2"/>
</dbReference>